<dbReference type="STRING" id="1763537.ULVI_13325"/>
<gene>
    <name evidence="3" type="ORF">ULVI_13325</name>
</gene>
<dbReference type="EMBL" id="LRXL01000052">
    <property type="protein sequence ID" value="OAB76039.1"/>
    <property type="molecule type" value="Genomic_DNA"/>
</dbReference>
<dbReference type="Gene3D" id="3.10.620.30">
    <property type="match status" value="1"/>
</dbReference>
<accession>A0A167EZJ3</accession>
<name>A0A167EZJ3_9FLAO</name>
<feature type="chain" id="PRO_5007886030" description="Transglutaminase-like domain-containing protein" evidence="1">
    <location>
        <begin position="21"/>
        <end position="674"/>
    </location>
</feature>
<evidence type="ECO:0000259" key="2">
    <source>
        <dbReference type="Pfam" id="PF01841"/>
    </source>
</evidence>
<dbReference type="RefSeq" id="WP_068593295.1">
    <property type="nucleotide sequence ID" value="NZ_LRXL01000052.1"/>
</dbReference>
<keyword evidence="4" id="KW-1185">Reference proteome</keyword>
<keyword evidence="1" id="KW-0732">Signal</keyword>
<proteinExistence type="predicted"/>
<evidence type="ECO:0000256" key="1">
    <source>
        <dbReference type="SAM" id="SignalP"/>
    </source>
</evidence>
<dbReference type="InterPro" id="IPR002931">
    <property type="entry name" value="Transglutaminase-like"/>
</dbReference>
<reference evidence="3 4" key="1">
    <citation type="submission" date="2016-02" db="EMBL/GenBank/DDBJ databases">
        <title>Ulvibacter sp. LPB0005, isolated from Thais luteostoma.</title>
        <authorList>
            <person name="Shin S.-K."/>
            <person name="Yi H."/>
        </authorList>
    </citation>
    <scope>NUCLEOTIDE SEQUENCE [LARGE SCALE GENOMIC DNA]</scope>
    <source>
        <strain evidence="3 4">LPB0005</strain>
    </source>
</reference>
<comment type="caution">
    <text evidence="3">The sequence shown here is derived from an EMBL/GenBank/DDBJ whole genome shotgun (WGS) entry which is preliminary data.</text>
</comment>
<sequence length="674" mass="76775">MKVFIFYFTLLCIGVSTSIAQDFRFGKVSKEELAEKHHPKDPEADAAILYREYDTDFEYSEAKGWQVVTNYFERIKIYSKNGFDYATNTIRLYHSGTGNKELVSGLKGVTYNLDGNSVKKDKLRNDGIFETEESEYWDKKQFTLPNVKEGSVLEIQYRKTTPFVEYIDPYVFQELIPVNNIDFRFSVPEYFGYKMHQKGWVPFQINNDKNLRTMTYTYTEQADPGMGGGNATPKTRTTNVDFKENVYKVTIKDLPAVKKEKYSGALNRYLSALTMELQYTKFPNSTMDYYTTSWEAVSKSIYESSSFGGELNRSGYFEDAVDALITGVTDEQEKVKILFDYVKNKMHWNNSGGIYTSNGTKNAFKKETGNAADINLMLTAILRYAGLNANPVLVSTKKNGVALFPTKQGFNYVIAGVEISGKPLLMDATLKEGEVNLLNPNLVNGQGRLIREDGNSIWIPLKIMKPALHSVLVTAALEEDLTITGTSQNRFTGNRALTYRVAFTDVSKEDVNKTLEKNNEATEISNATFKNLKTYYKPVALSYDFESINSIEEIGDKIYVSPLLFFSEKENPFKSSHRDYPIDFEFPIKDRYLVNISMPDGYRVETLPESVSLKLADGSSAFTYQITQTENILQVAMEKEINKALFPAESYEELKEFFQRIVDKTQEKVVLTKI</sequence>
<organism evidence="3 4">
    <name type="scientific">Cochleicola gelatinilyticus</name>
    <dbReference type="NCBI Taxonomy" id="1763537"/>
    <lineage>
        <taxon>Bacteria</taxon>
        <taxon>Pseudomonadati</taxon>
        <taxon>Bacteroidota</taxon>
        <taxon>Flavobacteriia</taxon>
        <taxon>Flavobacteriales</taxon>
        <taxon>Flavobacteriaceae</taxon>
        <taxon>Cochleicola</taxon>
    </lineage>
</organism>
<protein>
    <recommendedName>
        <fullName evidence="2">Transglutaminase-like domain-containing protein</fullName>
    </recommendedName>
</protein>
<dbReference type="AlphaFoldDB" id="A0A167EZJ3"/>
<feature type="signal peptide" evidence="1">
    <location>
        <begin position="1"/>
        <end position="20"/>
    </location>
</feature>
<evidence type="ECO:0000313" key="4">
    <source>
        <dbReference type="Proteomes" id="UP000077013"/>
    </source>
</evidence>
<dbReference type="Proteomes" id="UP000077013">
    <property type="component" value="Unassembled WGS sequence"/>
</dbReference>
<evidence type="ECO:0000313" key="3">
    <source>
        <dbReference type="EMBL" id="OAB76039.1"/>
    </source>
</evidence>
<dbReference type="Gene3D" id="2.60.120.1130">
    <property type="match status" value="1"/>
</dbReference>
<dbReference type="Gene3D" id="2.60.40.3140">
    <property type="match status" value="1"/>
</dbReference>
<dbReference type="Pfam" id="PF01841">
    <property type="entry name" value="Transglut_core"/>
    <property type="match status" value="1"/>
</dbReference>
<feature type="domain" description="Transglutaminase-like" evidence="2">
    <location>
        <begin position="322"/>
        <end position="397"/>
    </location>
</feature>
<dbReference type="OrthoDB" id="98874at2"/>